<dbReference type="InterPro" id="IPR050084">
    <property type="entry name" value="NADPH_dep_7-cyano-7-deazaG_red"/>
</dbReference>
<dbReference type="Proteomes" id="UP000288405">
    <property type="component" value="Unassembled WGS sequence"/>
</dbReference>
<protein>
    <recommendedName>
        <fullName evidence="5">NADPH-dependent 7-cyano-7-deazaguanine reductase</fullName>
        <ecNumber evidence="5">1.7.1.13</ecNumber>
    </recommendedName>
    <alternativeName>
        <fullName evidence="5">7-cyano-7-carbaguanine reductase</fullName>
    </alternativeName>
    <alternativeName>
        <fullName evidence="5">NADPH-dependent nitrile oxidoreductase</fullName>
    </alternativeName>
    <alternativeName>
        <fullName evidence="5">PreQ(0) reductase</fullName>
    </alternativeName>
</protein>
<dbReference type="EMBL" id="PIPM01000001">
    <property type="protein sequence ID" value="RUO36302.1"/>
    <property type="molecule type" value="Genomic_DNA"/>
</dbReference>
<proteinExistence type="inferred from homology"/>
<name>A0A432WR66_9GAMM</name>
<accession>A0A432WR66</accession>
<dbReference type="PIRSF" id="PIRSF004750">
    <property type="entry name" value="Nitrile_oxidored_YqcD_prd"/>
    <property type="match status" value="1"/>
</dbReference>
<dbReference type="PANTHER" id="PTHR34354">
    <property type="entry name" value="NADPH-DEPENDENT 7-CYANO-7-DEAZAGUANINE REDUCTASE"/>
    <property type="match status" value="1"/>
</dbReference>
<dbReference type="Gene3D" id="3.30.1130.10">
    <property type="match status" value="2"/>
</dbReference>
<dbReference type="OrthoDB" id="9789995at2"/>
<dbReference type="Pfam" id="PF14819">
    <property type="entry name" value="QueF_N"/>
    <property type="match status" value="1"/>
</dbReference>
<dbReference type="InterPro" id="IPR043133">
    <property type="entry name" value="GTP-CH-I_C/QueF"/>
</dbReference>
<dbReference type="EC" id="1.7.1.13" evidence="5"/>
<comment type="pathway">
    <text evidence="5">tRNA modification; tRNA-queuosine biosynthesis.</text>
</comment>
<gene>
    <name evidence="5" type="primary">queF</name>
    <name evidence="7" type="ORF">CWE11_00335</name>
</gene>
<dbReference type="SUPFAM" id="SSF55620">
    <property type="entry name" value="Tetrahydrobiopterin biosynthesis enzymes-like"/>
    <property type="match status" value="1"/>
</dbReference>
<keyword evidence="3 5" id="KW-0521">NADP</keyword>
<dbReference type="GO" id="GO:0008616">
    <property type="term" value="P:tRNA queuosine(34) biosynthetic process"/>
    <property type="evidence" value="ECO:0007669"/>
    <property type="project" value="UniProtKB-UniRule"/>
</dbReference>
<reference evidence="7 8" key="1">
    <citation type="journal article" date="2011" name="Front. Microbiol.">
        <title>Genomic signatures of strain selection and enhancement in Bacillus atrophaeus var. globigii, a historical biowarfare simulant.</title>
        <authorList>
            <person name="Gibbons H.S."/>
            <person name="Broomall S.M."/>
            <person name="McNew L.A."/>
            <person name="Daligault H."/>
            <person name="Chapman C."/>
            <person name="Bruce D."/>
            <person name="Karavis M."/>
            <person name="Krepps M."/>
            <person name="McGregor P.A."/>
            <person name="Hong C."/>
            <person name="Park K.H."/>
            <person name="Akmal A."/>
            <person name="Feldman A."/>
            <person name="Lin J.S."/>
            <person name="Chang W.E."/>
            <person name="Higgs B.W."/>
            <person name="Demirev P."/>
            <person name="Lindquist J."/>
            <person name="Liem A."/>
            <person name="Fochler E."/>
            <person name="Read T.D."/>
            <person name="Tapia R."/>
            <person name="Johnson S."/>
            <person name="Bishop-Lilly K.A."/>
            <person name="Detter C."/>
            <person name="Han C."/>
            <person name="Sozhamannan S."/>
            <person name="Rosenzweig C.N."/>
            <person name="Skowronski E.W."/>
        </authorList>
    </citation>
    <scope>NUCLEOTIDE SEQUENCE [LARGE SCALE GENOMIC DNA]</scope>
    <source>
        <strain evidence="7 8">GYP-17</strain>
    </source>
</reference>
<dbReference type="NCBIfam" id="TIGR03138">
    <property type="entry name" value="QueF"/>
    <property type="match status" value="1"/>
</dbReference>
<dbReference type="RefSeq" id="WP_126775614.1">
    <property type="nucleotide sequence ID" value="NZ_PIPM01000001.1"/>
</dbReference>
<keyword evidence="1 5" id="KW-0963">Cytoplasm</keyword>
<comment type="function">
    <text evidence="5">Catalyzes the NADPH-dependent reduction of 7-cyano-7-deazaguanine (preQ0) to 7-aminomethyl-7-deazaguanine (preQ1).</text>
</comment>
<dbReference type="PANTHER" id="PTHR34354:SF1">
    <property type="entry name" value="NADPH-DEPENDENT 7-CYANO-7-DEAZAGUANINE REDUCTASE"/>
    <property type="match status" value="1"/>
</dbReference>
<evidence type="ECO:0000256" key="5">
    <source>
        <dbReference type="HAMAP-Rule" id="MF_00817"/>
    </source>
</evidence>
<keyword evidence="8" id="KW-1185">Reference proteome</keyword>
<feature type="binding site" evidence="5">
    <location>
        <begin position="89"/>
        <end position="90"/>
    </location>
    <ligand>
        <name>NADPH</name>
        <dbReference type="ChEBI" id="CHEBI:57783"/>
    </ligand>
</feature>
<evidence type="ECO:0000256" key="1">
    <source>
        <dbReference type="ARBA" id="ARBA00022490"/>
    </source>
</evidence>
<comment type="subunit">
    <text evidence="5">Homodimer.</text>
</comment>
<dbReference type="Pfam" id="PF14489">
    <property type="entry name" value="QueF"/>
    <property type="match status" value="1"/>
</dbReference>
<evidence type="ECO:0000313" key="8">
    <source>
        <dbReference type="Proteomes" id="UP000288405"/>
    </source>
</evidence>
<evidence type="ECO:0000259" key="6">
    <source>
        <dbReference type="Pfam" id="PF14819"/>
    </source>
</evidence>
<dbReference type="UniPathway" id="UPA00392"/>
<dbReference type="HAMAP" id="MF_00817">
    <property type="entry name" value="QueF_type2"/>
    <property type="match status" value="1"/>
</dbReference>
<dbReference type="InterPro" id="IPR029139">
    <property type="entry name" value="QueF_N"/>
</dbReference>
<sequence>MPENHNTAMGHLTLGQVTDYPEHFDANLLHPVPRALNREEIELRDDALPFEGVDLWTGYELSWLQPSGVPAVAILEVEVPVTSPNLIESKSFKLYLNGFNQTTFPSTEAVQHQLQTDLSACAGVPVAVRIYSLDAYTARSIHHWESQCIDQAPLTVSTYDYAPELLQNICDPSGQVTTEQLHSHLLKSNCLITNQPDWGSVYIHYQGPKLNPSVLLAYLISFRSHNEFHEQCVERIYTDLMKYAKCESLLVLARYTRRGGLDINPLRYSHGQNLVLDPELLLRRRLVRQ</sequence>
<comment type="subcellular location">
    <subcellularLocation>
        <location evidence="5">Cytoplasm</location>
    </subcellularLocation>
</comment>
<feature type="active site" description="Proton donor" evidence="5">
    <location>
        <position position="197"/>
    </location>
</feature>
<evidence type="ECO:0000256" key="3">
    <source>
        <dbReference type="ARBA" id="ARBA00022857"/>
    </source>
</evidence>
<evidence type="ECO:0000256" key="2">
    <source>
        <dbReference type="ARBA" id="ARBA00022785"/>
    </source>
</evidence>
<feature type="domain" description="NADPH-dependent 7-cyano-7-deazaguanine reductase N-terminal" evidence="6">
    <location>
        <begin position="20"/>
        <end position="130"/>
    </location>
</feature>
<dbReference type="AlphaFoldDB" id="A0A432WR66"/>
<dbReference type="InterPro" id="IPR016428">
    <property type="entry name" value="QueF_type2"/>
</dbReference>
<dbReference type="GO" id="GO:0005737">
    <property type="term" value="C:cytoplasm"/>
    <property type="evidence" value="ECO:0007669"/>
    <property type="project" value="UniProtKB-SubCell"/>
</dbReference>
<keyword evidence="4 5" id="KW-0560">Oxidoreductase</keyword>
<feature type="active site" description="Thioimide intermediate" evidence="5">
    <location>
        <position position="190"/>
    </location>
</feature>
<dbReference type="InterPro" id="IPR029500">
    <property type="entry name" value="QueF"/>
</dbReference>
<feature type="binding site" evidence="5">
    <location>
        <begin position="229"/>
        <end position="230"/>
    </location>
    <ligand>
        <name>substrate</name>
    </ligand>
</feature>
<dbReference type="GO" id="GO:0033739">
    <property type="term" value="F:preQ1 synthase activity"/>
    <property type="evidence" value="ECO:0007669"/>
    <property type="project" value="UniProtKB-UniRule"/>
</dbReference>
<evidence type="ECO:0000256" key="4">
    <source>
        <dbReference type="ARBA" id="ARBA00023002"/>
    </source>
</evidence>
<feature type="binding site" evidence="5">
    <location>
        <begin position="87"/>
        <end position="89"/>
    </location>
    <ligand>
        <name>substrate</name>
    </ligand>
</feature>
<comment type="caution">
    <text evidence="7">The sequence shown here is derived from an EMBL/GenBank/DDBJ whole genome shotgun (WGS) entry which is preliminary data.</text>
</comment>
<evidence type="ECO:0000313" key="7">
    <source>
        <dbReference type="EMBL" id="RUO36302.1"/>
    </source>
</evidence>
<keyword evidence="2 5" id="KW-0671">Queuosine biosynthesis</keyword>
<comment type="similarity">
    <text evidence="5">Belongs to the GTP cyclohydrolase I family. QueF type 2 subfamily.</text>
</comment>
<organism evidence="7 8">
    <name type="scientific">Aliidiomarina sanyensis</name>
    <dbReference type="NCBI Taxonomy" id="1249555"/>
    <lineage>
        <taxon>Bacteria</taxon>
        <taxon>Pseudomonadati</taxon>
        <taxon>Pseudomonadota</taxon>
        <taxon>Gammaproteobacteria</taxon>
        <taxon>Alteromonadales</taxon>
        <taxon>Idiomarinaceae</taxon>
        <taxon>Aliidiomarina</taxon>
    </lineage>
</organism>
<comment type="catalytic activity">
    <reaction evidence="5">
        <text>7-aminomethyl-7-carbaguanine + 2 NADP(+) = 7-cyano-7-carbaguanine + 2 NADPH + 3 H(+)</text>
        <dbReference type="Rhea" id="RHEA:13409"/>
        <dbReference type="ChEBI" id="CHEBI:15378"/>
        <dbReference type="ChEBI" id="CHEBI:45075"/>
        <dbReference type="ChEBI" id="CHEBI:57783"/>
        <dbReference type="ChEBI" id="CHEBI:58349"/>
        <dbReference type="ChEBI" id="CHEBI:58703"/>
        <dbReference type="EC" id="1.7.1.13"/>
    </reaction>
</comment>
<feature type="binding site" evidence="5">
    <location>
        <begin position="258"/>
        <end position="259"/>
    </location>
    <ligand>
        <name>NADPH</name>
        <dbReference type="ChEBI" id="CHEBI:57783"/>
    </ligand>
</feature>